<feature type="region of interest" description="Disordered" evidence="2">
    <location>
        <begin position="1"/>
        <end position="26"/>
    </location>
</feature>
<dbReference type="SUPFAM" id="SSF52540">
    <property type="entry name" value="P-loop containing nucleoside triphosphate hydrolases"/>
    <property type="match status" value="1"/>
</dbReference>
<evidence type="ECO:0000256" key="1">
    <source>
        <dbReference type="ARBA" id="ARBA00006611"/>
    </source>
</evidence>
<dbReference type="Gene3D" id="3.30.450.380">
    <property type="match status" value="1"/>
</dbReference>
<dbReference type="Pfam" id="PF00437">
    <property type="entry name" value="T2SSE"/>
    <property type="match status" value="1"/>
</dbReference>
<organism evidence="4 5">
    <name type="scientific">Candidatus Bealeia paramacronuclearis</name>
    <dbReference type="NCBI Taxonomy" id="1921001"/>
    <lineage>
        <taxon>Bacteria</taxon>
        <taxon>Pseudomonadati</taxon>
        <taxon>Pseudomonadota</taxon>
        <taxon>Alphaproteobacteria</taxon>
        <taxon>Holosporales</taxon>
        <taxon>Holosporaceae</taxon>
        <taxon>Candidatus Bealeia</taxon>
    </lineage>
</organism>
<evidence type="ECO:0000259" key="3">
    <source>
        <dbReference type="SMART" id="SM00382"/>
    </source>
</evidence>
<feature type="compositionally biased region" description="Polar residues" evidence="2">
    <location>
        <begin position="10"/>
        <end position="26"/>
    </location>
</feature>
<evidence type="ECO:0000256" key="2">
    <source>
        <dbReference type="SAM" id="MobiDB-lite"/>
    </source>
</evidence>
<sequence length="472" mass="52854">MAIFGKKQGSDGTQDNASEEQLTQDATFYERRATLRKDKGEGADNRDIYSAFRKSVHLALMDRIDLFAASKMRPDELRHEVEVFVADFAAENNVQLNIKEQLLVANLLVDDMIGLGPLEELLNDESVTDIMVNGPKNIFVERKGKLRKTPVVFHDEAHLVQVSQRIANRIGRRVDEASPMVDARLADGSRVNIIMPPLALDGTSISIRKFAKQKITLEKMAEQGNLSHQMCTFLKVCAACRLNTLVSGGTGSGKTTLLNAMSRLIDPGERIVTVEDSAELQLQQPHVVRLESRPPNIEGTGEITIRDLVRNALRMRPDRIVIGEVRGAETVDMLQAMNTGHDGSMSTIHANRPREVLTRLENMINMAGWSLPTKVVRAQIVGAVNLIVHTERMRDGKRRVTQISEITGIDEEIIMTQDLFIFDFEGEEMDPDSENVIIKGNFRSTGLKPFFTPRARYFNLEKELMDSLHEGP</sequence>
<feature type="domain" description="AAA+ ATPase" evidence="3">
    <location>
        <begin position="240"/>
        <end position="407"/>
    </location>
</feature>
<dbReference type="CDD" id="cd01130">
    <property type="entry name" value="VirB11-like_ATPase"/>
    <property type="match status" value="1"/>
</dbReference>
<dbReference type="RefSeq" id="WP_331255686.1">
    <property type="nucleotide sequence ID" value="NZ_CP133270.1"/>
</dbReference>
<proteinExistence type="inferred from homology"/>
<dbReference type="Proteomes" id="UP001330434">
    <property type="component" value="Chromosome"/>
</dbReference>
<evidence type="ECO:0000313" key="5">
    <source>
        <dbReference type="Proteomes" id="UP001330434"/>
    </source>
</evidence>
<dbReference type="Gene3D" id="3.40.50.300">
    <property type="entry name" value="P-loop containing nucleotide triphosphate hydrolases"/>
    <property type="match status" value="1"/>
</dbReference>
<evidence type="ECO:0000313" key="4">
    <source>
        <dbReference type="EMBL" id="WVX66868.1"/>
    </source>
</evidence>
<dbReference type="EMBL" id="CP133270">
    <property type="protein sequence ID" value="WVX66868.1"/>
    <property type="molecule type" value="Genomic_DNA"/>
</dbReference>
<protein>
    <submittedName>
        <fullName evidence="4">CpaF family protein</fullName>
    </submittedName>
</protein>
<reference evidence="4 5" key="1">
    <citation type="journal article" date="2024" name="Environ. Microbiol.">
        <title>Novel evolutionary insights on the interactions of the Holosporales (Alphaproteobacteria) with eukaryotic hosts from comparative genomics.</title>
        <authorList>
            <person name="Giovannini M."/>
            <person name="Petroni G."/>
            <person name="Castelli M."/>
        </authorList>
    </citation>
    <scope>NUCLEOTIDE SEQUENCE [LARGE SCALE GENOMIC DNA]</scope>
    <source>
        <strain evidence="4 5">US_Bl 15I1</strain>
    </source>
</reference>
<name>A0ABZ2C5C8_9PROT</name>
<gene>
    <name evidence="4" type="ORF">Bealeia1_01057</name>
</gene>
<dbReference type="PANTHER" id="PTHR30486">
    <property type="entry name" value="TWITCHING MOTILITY PROTEIN PILT"/>
    <property type="match status" value="1"/>
</dbReference>
<keyword evidence="5" id="KW-1185">Reference proteome</keyword>
<dbReference type="InterPro" id="IPR027417">
    <property type="entry name" value="P-loop_NTPase"/>
</dbReference>
<dbReference type="SMART" id="SM00382">
    <property type="entry name" value="AAA"/>
    <property type="match status" value="1"/>
</dbReference>
<dbReference type="InterPro" id="IPR003593">
    <property type="entry name" value="AAA+_ATPase"/>
</dbReference>
<dbReference type="PANTHER" id="PTHR30486:SF6">
    <property type="entry name" value="TYPE IV PILUS RETRACTATION ATPASE PILT"/>
    <property type="match status" value="1"/>
</dbReference>
<accession>A0ABZ2C5C8</accession>
<dbReference type="InterPro" id="IPR001482">
    <property type="entry name" value="T2SS/T4SS_dom"/>
</dbReference>
<dbReference type="InterPro" id="IPR050921">
    <property type="entry name" value="T4SS_GSP_E_ATPase"/>
</dbReference>
<comment type="similarity">
    <text evidence="1">Belongs to the GSP E family.</text>
</comment>